<feature type="region of interest" description="Disordered" evidence="1">
    <location>
        <begin position="643"/>
        <end position="679"/>
    </location>
</feature>
<proteinExistence type="predicted"/>
<dbReference type="GO" id="GO:0090110">
    <property type="term" value="P:COPII-coated vesicle cargo loading"/>
    <property type="evidence" value="ECO:0007669"/>
    <property type="project" value="TreeGrafter"/>
</dbReference>
<sequence>MEFASSYILLTEQEEYETISDEELEKGLTLSSDSESESDEEAAKDLPENNHERKKSIFHHWKQGIKNIVGRKVTQPPAEAIETTSAQKIQHRRADTNIVSVNFNTLLLPSNMHAGDPVHCKRCHAVLSLISYVDPDSKVWRCEFCDKSTKVDIDPEEITHGGDVTFLIQPAMTTSRSTFSGVDRSLVVFCMDTSGSMCVTTEISGKIKLRGTRHLRRLQSFNEDQDSQFLPSQTHTNVTYISRLQAMQAAVDHQLDQMSYDHPNRRVALITFNNEVTIVGDGTQDEIVVTGDKLTNEEQLCKIGTEAALPEDIKSSRRVLGKKVYNLEEGGATALGPALVVAVNMAAHFPGSKVILCTDGKANIGLGKLEDTAEEKEALEFYKKVAKSALKKGVTLSVITIGGTDCKLVHLGMLADKTGGTVNTVDPLKLTEEFGNIIAEPVIATRVQATFLLHKELYVIDDMNPDNKCSKVQRNVGNARSSTAITFEFARRHHPQGTDKIYSSARKSCISKENTRRSSSLSVTEELPFQLQIEYTDTEGNQALRVVTRRMPVTTNRDLSEEYANLEVLGLHAAKKSAELALQGQFSKSRSVALLNHRLAWRHSHSLTASDDDRKKYKTIYTQLQMVENTVRNQMLKEILVSGHTMSDSEPSDDDDDSNDGCRRRSLPPKPKPKYTKGFIATRFKMMRAKRSSEMDDGMANMMYRFRGVGASEISSGSFIDETSASGSSKERAGNKASKKKTKK</sequence>
<dbReference type="SUPFAM" id="SSF53300">
    <property type="entry name" value="vWA-like"/>
    <property type="match status" value="1"/>
</dbReference>
<dbReference type="InterPro" id="IPR036174">
    <property type="entry name" value="Znf_Sec23_Sec24_sf"/>
</dbReference>
<feature type="compositionally biased region" description="Polar residues" evidence="1">
    <location>
        <begin position="719"/>
        <end position="728"/>
    </location>
</feature>
<dbReference type="Pfam" id="PF04810">
    <property type="entry name" value="zf-Sec23_Sec24"/>
    <property type="match status" value="1"/>
</dbReference>
<dbReference type="SUPFAM" id="SSF82919">
    <property type="entry name" value="Zn-finger domain of Sec23/24"/>
    <property type="match status" value="1"/>
</dbReference>
<dbReference type="OrthoDB" id="1724672at2759"/>
<dbReference type="GO" id="GO:0000149">
    <property type="term" value="F:SNARE binding"/>
    <property type="evidence" value="ECO:0007669"/>
    <property type="project" value="TreeGrafter"/>
</dbReference>
<evidence type="ECO:0000256" key="1">
    <source>
        <dbReference type="SAM" id="MobiDB-lite"/>
    </source>
</evidence>
<evidence type="ECO:0000313" key="3">
    <source>
        <dbReference type="EMBL" id="CAG5119939.1"/>
    </source>
</evidence>
<evidence type="ECO:0000259" key="2">
    <source>
        <dbReference type="PROSITE" id="PS50234"/>
    </source>
</evidence>
<dbReference type="GO" id="GO:0070971">
    <property type="term" value="C:endoplasmic reticulum exit site"/>
    <property type="evidence" value="ECO:0007669"/>
    <property type="project" value="TreeGrafter"/>
</dbReference>
<dbReference type="SMART" id="SM00327">
    <property type="entry name" value="VWA"/>
    <property type="match status" value="1"/>
</dbReference>
<dbReference type="GO" id="GO:0006886">
    <property type="term" value="P:intracellular protein transport"/>
    <property type="evidence" value="ECO:0007669"/>
    <property type="project" value="InterPro"/>
</dbReference>
<dbReference type="InterPro" id="IPR036465">
    <property type="entry name" value="vWFA_dom_sf"/>
</dbReference>
<feature type="compositionally biased region" description="Acidic residues" evidence="1">
    <location>
        <begin position="650"/>
        <end position="659"/>
    </location>
</feature>
<dbReference type="EMBL" id="CAJHNH020000797">
    <property type="protein sequence ID" value="CAG5119939.1"/>
    <property type="molecule type" value="Genomic_DNA"/>
</dbReference>
<accession>A0A8S3YSC5</accession>
<dbReference type="AlphaFoldDB" id="A0A8S3YSC5"/>
<gene>
    <name evidence="3" type="ORF">CUNI_LOCUS5497</name>
</gene>
<dbReference type="PROSITE" id="PS50234">
    <property type="entry name" value="VWFA"/>
    <property type="match status" value="1"/>
</dbReference>
<dbReference type="PANTHER" id="PTHR13803">
    <property type="entry name" value="SEC24-RELATED PROTEIN"/>
    <property type="match status" value="1"/>
</dbReference>
<dbReference type="Proteomes" id="UP000678393">
    <property type="component" value="Unassembled WGS sequence"/>
</dbReference>
<dbReference type="PANTHER" id="PTHR13803:SF36">
    <property type="entry name" value="TYPE A VON WILLEBRAND FACTOR DOMAIN-CONTAINING PROTEIN"/>
    <property type="match status" value="1"/>
</dbReference>
<dbReference type="GO" id="GO:0008270">
    <property type="term" value="F:zinc ion binding"/>
    <property type="evidence" value="ECO:0007669"/>
    <property type="project" value="InterPro"/>
</dbReference>
<protein>
    <recommendedName>
        <fullName evidence="2">VWFA domain-containing protein</fullName>
    </recommendedName>
</protein>
<comment type="caution">
    <text evidence="3">The sequence shown here is derived from an EMBL/GenBank/DDBJ whole genome shotgun (WGS) entry which is preliminary data.</text>
</comment>
<dbReference type="InterPro" id="IPR002035">
    <property type="entry name" value="VWF_A"/>
</dbReference>
<feature type="domain" description="VWFA" evidence="2">
    <location>
        <begin position="186"/>
        <end position="447"/>
    </location>
</feature>
<feature type="compositionally biased region" description="Basic and acidic residues" evidence="1">
    <location>
        <begin position="41"/>
        <end position="51"/>
    </location>
</feature>
<dbReference type="GO" id="GO:0030127">
    <property type="term" value="C:COPII vesicle coat"/>
    <property type="evidence" value="ECO:0007669"/>
    <property type="project" value="InterPro"/>
</dbReference>
<dbReference type="Gene3D" id="2.30.30.380">
    <property type="entry name" value="Zn-finger domain of Sec23/24"/>
    <property type="match status" value="1"/>
</dbReference>
<dbReference type="InterPro" id="IPR050550">
    <property type="entry name" value="SEC23_SEC24_subfamily"/>
</dbReference>
<dbReference type="InterPro" id="IPR006895">
    <property type="entry name" value="Znf_Sec23_Sec24"/>
</dbReference>
<dbReference type="Gene3D" id="3.40.50.410">
    <property type="entry name" value="von Willebrand factor, type A domain"/>
    <property type="match status" value="1"/>
</dbReference>
<name>A0A8S3YSC5_9EUPU</name>
<feature type="compositionally biased region" description="Basic residues" evidence="1">
    <location>
        <begin position="664"/>
        <end position="675"/>
    </location>
</feature>
<reference evidence="3" key="1">
    <citation type="submission" date="2021-04" db="EMBL/GenBank/DDBJ databases">
        <authorList>
            <consortium name="Molecular Ecology Group"/>
        </authorList>
    </citation>
    <scope>NUCLEOTIDE SEQUENCE</scope>
</reference>
<keyword evidence="4" id="KW-1185">Reference proteome</keyword>
<organism evidence="3 4">
    <name type="scientific">Candidula unifasciata</name>
    <dbReference type="NCBI Taxonomy" id="100452"/>
    <lineage>
        <taxon>Eukaryota</taxon>
        <taxon>Metazoa</taxon>
        <taxon>Spiralia</taxon>
        <taxon>Lophotrochozoa</taxon>
        <taxon>Mollusca</taxon>
        <taxon>Gastropoda</taxon>
        <taxon>Heterobranchia</taxon>
        <taxon>Euthyneura</taxon>
        <taxon>Panpulmonata</taxon>
        <taxon>Eupulmonata</taxon>
        <taxon>Stylommatophora</taxon>
        <taxon>Helicina</taxon>
        <taxon>Helicoidea</taxon>
        <taxon>Geomitridae</taxon>
        <taxon>Candidula</taxon>
    </lineage>
</organism>
<feature type="region of interest" description="Disordered" evidence="1">
    <location>
        <begin position="719"/>
        <end position="744"/>
    </location>
</feature>
<feature type="region of interest" description="Disordered" evidence="1">
    <location>
        <begin position="17"/>
        <end position="51"/>
    </location>
</feature>
<evidence type="ECO:0000313" key="4">
    <source>
        <dbReference type="Proteomes" id="UP000678393"/>
    </source>
</evidence>